<reference evidence="2 3" key="1">
    <citation type="submission" date="2021-05" db="EMBL/GenBank/DDBJ databases">
        <title>A Polyphasic approach of four new species of the genus Ohtaekwangia: Ohtaekwangia histidinii sp. nov., Ohtaekwangia cretensis sp. nov., Ohtaekwangia indiensis sp. nov., Ohtaekwangia reichenbachii sp. nov. from diverse environment.</title>
        <authorList>
            <person name="Octaviana S."/>
        </authorList>
    </citation>
    <scope>NUCLEOTIDE SEQUENCE [LARGE SCALE GENOMIC DNA]</scope>
    <source>
        <strain evidence="2 3">PWU4</strain>
    </source>
</reference>
<dbReference type="EMBL" id="JAHESF010000027">
    <property type="protein sequence ID" value="MBT1699587.1"/>
    <property type="molecule type" value="Genomic_DNA"/>
</dbReference>
<dbReference type="Proteomes" id="UP001319200">
    <property type="component" value="Unassembled WGS sequence"/>
</dbReference>
<evidence type="ECO:0000313" key="3">
    <source>
        <dbReference type="Proteomes" id="UP001319200"/>
    </source>
</evidence>
<dbReference type="Gene3D" id="2.60.40.10">
    <property type="entry name" value="Immunoglobulins"/>
    <property type="match status" value="1"/>
</dbReference>
<gene>
    <name evidence="2" type="ORF">KK083_21995</name>
</gene>
<organism evidence="2 3">
    <name type="scientific">Chryseosolibacter histidini</name>
    <dbReference type="NCBI Taxonomy" id="2782349"/>
    <lineage>
        <taxon>Bacteria</taxon>
        <taxon>Pseudomonadati</taxon>
        <taxon>Bacteroidota</taxon>
        <taxon>Cytophagia</taxon>
        <taxon>Cytophagales</taxon>
        <taxon>Chryseotaleaceae</taxon>
        <taxon>Chryseosolibacter</taxon>
    </lineage>
</organism>
<keyword evidence="3" id="KW-1185">Reference proteome</keyword>
<dbReference type="RefSeq" id="WP_254167632.1">
    <property type="nucleotide sequence ID" value="NZ_JAHESF010000027.1"/>
</dbReference>
<evidence type="ECO:0000256" key="1">
    <source>
        <dbReference type="SAM" id="SignalP"/>
    </source>
</evidence>
<dbReference type="Pfam" id="PF07610">
    <property type="entry name" value="DUF1573"/>
    <property type="match status" value="1"/>
</dbReference>
<feature type="chain" id="PRO_5042972049" evidence="1">
    <location>
        <begin position="20"/>
        <end position="133"/>
    </location>
</feature>
<proteinExistence type="predicted"/>
<dbReference type="PANTHER" id="PTHR37833">
    <property type="entry name" value="LIPOPROTEIN-RELATED"/>
    <property type="match status" value="1"/>
</dbReference>
<comment type="caution">
    <text evidence="2">The sequence shown here is derived from an EMBL/GenBank/DDBJ whole genome shotgun (WGS) entry which is preliminary data.</text>
</comment>
<accession>A0AAP2DQW6</accession>
<dbReference type="AlphaFoldDB" id="A0AAP2DQW6"/>
<dbReference type="InterPro" id="IPR011467">
    <property type="entry name" value="DUF1573"/>
</dbReference>
<dbReference type="InterPro" id="IPR013783">
    <property type="entry name" value="Ig-like_fold"/>
</dbReference>
<protein>
    <submittedName>
        <fullName evidence="2">DUF1573 domain-containing protein</fullName>
    </submittedName>
</protein>
<evidence type="ECO:0000313" key="2">
    <source>
        <dbReference type="EMBL" id="MBT1699587.1"/>
    </source>
</evidence>
<keyword evidence="1" id="KW-0732">Signal</keyword>
<name>A0AAP2DQW6_9BACT</name>
<dbReference type="PANTHER" id="PTHR37833:SF1">
    <property type="entry name" value="SIGNAL PEPTIDE PROTEIN"/>
    <property type="match status" value="1"/>
</dbReference>
<feature type="signal peptide" evidence="1">
    <location>
        <begin position="1"/>
        <end position="19"/>
    </location>
</feature>
<sequence length="133" mass="14174">MKKIALTFFSLALVASLVAMNTRPVSGNPDAAIFNWTRIEYDFGKIKVGVPVTYEFKFTNKGDIPLVISTVQASCGCTVTSYTKDPIAPGAEGYVKATYNAASIGQFTKTVTVNANTEEGVAKLTIKGEVVAL</sequence>